<dbReference type="GO" id="GO:0005886">
    <property type="term" value="C:plasma membrane"/>
    <property type="evidence" value="ECO:0007669"/>
    <property type="project" value="UniProtKB-SubCell"/>
</dbReference>
<proteinExistence type="inferred from homology"/>
<dbReference type="KEGG" id="asq:AVL57_05780"/>
<protein>
    <recommendedName>
        <fullName evidence="4 12">Heme exporter protein D</fullName>
    </recommendedName>
</protein>
<dbReference type="PANTHER" id="PTHR37531">
    <property type="entry name" value="HEME EXPORTER PROTEIN D"/>
    <property type="match status" value="1"/>
</dbReference>
<dbReference type="RefSeq" id="WP_057793502.1">
    <property type="nucleotide sequence ID" value="NZ_CAXIBE010000020.1"/>
</dbReference>
<evidence type="ECO:0000256" key="10">
    <source>
        <dbReference type="ARBA" id="ARBA00022989"/>
    </source>
</evidence>
<keyword evidence="9 12" id="KW-0201">Cytochrome c-type biogenesis</keyword>
<organism evidence="14 16">
    <name type="scientific">Alteromonas stellipolaris</name>
    <dbReference type="NCBI Taxonomy" id="233316"/>
    <lineage>
        <taxon>Bacteria</taxon>
        <taxon>Pseudomonadati</taxon>
        <taxon>Pseudomonadota</taxon>
        <taxon>Gammaproteobacteria</taxon>
        <taxon>Alteromonadales</taxon>
        <taxon>Alteromonadaceae</taxon>
        <taxon>Alteromonas/Salinimonas group</taxon>
        <taxon>Alteromonas</taxon>
    </lineage>
</organism>
<evidence type="ECO:0000256" key="3">
    <source>
        <dbReference type="ARBA" id="ARBA00008741"/>
    </source>
</evidence>
<name>A0AAW7Z7C1_9ALTE</name>
<keyword evidence="15" id="KW-1185">Reference proteome</keyword>
<evidence type="ECO:0000256" key="5">
    <source>
        <dbReference type="ARBA" id="ARBA00022448"/>
    </source>
</evidence>
<sequence length="71" mass="8159">MQFDSFSAFLEMGGYAFYVWLSFGVTFGVMILLVVLSFRQHKGLLKSVLKEQQRQVRIKEAREKSHASSAQ</sequence>
<dbReference type="EMBL" id="JAUOQI010000020">
    <property type="protein sequence ID" value="MDO6579429.1"/>
    <property type="molecule type" value="Genomic_DNA"/>
</dbReference>
<evidence type="ECO:0000256" key="11">
    <source>
        <dbReference type="ARBA" id="ARBA00023136"/>
    </source>
</evidence>
<keyword evidence="8 12" id="KW-0812">Transmembrane</keyword>
<evidence type="ECO:0000313" key="13">
    <source>
        <dbReference type="EMBL" id="AMJ73527.1"/>
    </source>
</evidence>
<evidence type="ECO:0000256" key="1">
    <source>
        <dbReference type="ARBA" id="ARBA00002442"/>
    </source>
</evidence>
<accession>A0AAW7Z7C1</accession>
<dbReference type="Proteomes" id="UP001170717">
    <property type="component" value="Unassembled WGS sequence"/>
</dbReference>
<evidence type="ECO:0000256" key="2">
    <source>
        <dbReference type="ARBA" id="ARBA00004377"/>
    </source>
</evidence>
<dbReference type="AlphaFoldDB" id="A0AAW7Z7C1"/>
<keyword evidence="11 12" id="KW-0472">Membrane</keyword>
<evidence type="ECO:0000256" key="9">
    <source>
        <dbReference type="ARBA" id="ARBA00022748"/>
    </source>
</evidence>
<evidence type="ECO:0000256" key="4">
    <source>
        <dbReference type="ARBA" id="ARBA00016461"/>
    </source>
</evidence>
<reference evidence="13 15" key="1">
    <citation type="submission" date="2015-12" db="EMBL/GenBank/DDBJ databases">
        <title>Intraspecies pangenome expansion in the marine bacterium Alteromonas.</title>
        <authorList>
            <person name="Lopez-Perez M."/>
            <person name="Rodriguez-Valera F."/>
        </authorList>
    </citation>
    <scope>NUCLEOTIDE SEQUENCE [LARGE SCALE GENOMIC DNA]</scope>
    <source>
        <strain evidence="13 15">LMG 21861</strain>
    </source>
</reference>
<dbReference type="NCBIfam" id="TIGR03141">
    <property type="entry name" value="cytochro_ccmD"/>
    <property type="match status" value="1"/>
</dbReference>
<evidence type="ECO:0000256" key="6">
    <source>
        <dbReference type="ARBA" id="ARBA00022475"/>
    </source>
</evidence>
<comment type="subcellular location">
    <subcellularLocation>
        <location evidence="2 12">Cell inner membrane</location>
        <topology evidence="2 12">Single-pass membrane protein</topology>
    </subcellularLocation>
</comment>
<keyword evidence="7 12" id="KW-0997">Cell inner membrane</keyword>
<evidence type="ECO:0000313" key="16">
    <source>
        <dbReference type="Proteomes" id="UP001170717"/>
    </source>
</evidence>
<keyword evidence="10 12" id="KW-1133">Transmembrane helix</keyword>
<evidence type="ECO:0000256" key="12">
    <source>
        <dbReference type="RuleBase" id="RU363101"/>
    </source>
</evidence>
<dbReference type="GO" id="GO:0017004">
    <property type="term" value="P:cytochrome complex assembly"/>
    <property type="evidence" value="ECO:0007669"/>
    <property type="project" value="UniProtKB-KW"/>
</dbReference>
<dbReference type="GO" id="GO:0015886">
    <property type="term" value="P:heme transport"/>
    <property type="evidence" value="ECO:0007669"/>
    <property type="project" value="InterPro"/>
</dbReference>
<comment type="similarity">
    <text evidence="3 12">Belongs to the CcmD/CycX/HelD family.</text>
</comment>
<keyword evidence="5 12" id="KW-0813">Transport</keyword>
<evidence type="ECO:0000256" key="7">
    <source>
        <dbReference type="ARBA" id="ARBA00022519"/>
    </source>
</evidence>
<dbReference type="InterPro" id="IPR007078">
    <property type="entry name" value="Haem_export_protD_CcmD"/>
</dbReference>
<dbReference type="GO" id="GO:1903607">
    <property type="term" value="P:cytochrome c biosynthetic process"/>
    <property type="evidence" value="ECO:0007669"/>
    <property type="project" value="TreeGrafter"/>
</dbReference>
<feature type="transmembrane region" description="Helical" evidence="12">
    <location>
        <begin position="15"/>
        <end position="36"/>
    </location>
</feature>
<dbReference type="GeneID" id="83257184"/>
<dbReference type="InterPro" id="IPR052075">
    <property type="entry name" value="Heme_exporter_D"/>
</dbReference>
<reference evidence="14" key="2">
    <citation type="submission" date="2023-07" db="EMBL/GenBank/DDBJ databases">
        <title>Genome content predicts the carbon catabolic preferences of heterotrophic bacteria.</title>
        <authorList>
            <person name="Gralka M."/>
        </authorList>
    </citation>
    <scope>NUCLEOTIDE SEQUENCE</scope>
    <source>
        <strain evidence="14">F2M12</strain>
    </source>
</reference>
<dbReference type="Pfam" id="PF04995">
    <property type="entry name" value="CcmD"/>
    <property type="match status" value="1"/>
</dbReference>
<keyword evidence="6 12" id="KW-1003">Cell membrane</keyword>
<comment type="function">
    <text evidence="1 12">Required for the export of heme to the periplasm for the biogenesis of c-type cytochromes.</text>
</comment>
<dbReference type="PANTHER" id="PTHR37531:SF1">
    <property type="entry name" value="HEME EXPORTER PROTEIN D"/>
    <property type="match status" value="1"/>
</dbReference>
<evidence type="ECO:0000313" key="15">
    <source>
        <dbReference type="Proteomes" id="UP000056750"/>
    </source>
</evidence>
<evidence type="ECO:0000313" key="14">
    <source>
        <dbReference type="EMBL" id="MDO6579429.1"/>
    </source>
</evidence>
<evidence type="ECO:0000256" key="8">
    <source>
        <dbReference type="ARBA" id="ARBA00022692"/>
    </source>
</evidence>
<gene>
    <name evidence="14" type="primary">ccmD</name>
    <name evidence="13" type="ORF">AVL57_05780</name>
    <name evidence="14" type="ORF">Q4527_18670</name>
</gene>
<dbReference type="Proteomes" id="UP000056750">
    <property type="component" value="Chromosome"/>
</dbReference>
<dbReference type="EMBL" id="CP013926">
    <property type="protein sequence ID" value="AMJ73527.1"/>
    <property type="molecule type" value="Genomic_DNA"/>
</dbReference>